<dbReference type="Gene3D" id="3.40.50.720">
    <property type="entry name" value="NAD(P)-binding Rossmann-like Domain"/>
    <property type="match status" value="1"/>
</dbReference>
<dbReference type="CDD" id="cd05233">
    <property type="entry name" value="SDR_c"/>
    <property type="match status" value="1"/>
</dbReference>
<dbReference type="PRINTS" id="PR00081">
    <property type="entry name" value="GDHRDH"/>
</dbReference>
<organism evidence="4 5">
    <name type="scientific">Galactobacter caseinivorans</name>
    <dbReference type="NCBI Taxonomy" id="2676123"/>
    <lineage>
        <taxon>Bacteria</taxon>
        <taxon>Bacillati</taxon>
        <taxon>Actinomycetota</taxon>
        <taxon>Actinomycetes</taxon>
        <taxon>Micrococcales</taxon>
        <taxon>Micrococcaceae</taxon>
        <taxon>Galactobacter</taxon>
    </lineage>
</organism>
<dbReference type="AlphaFoldDB" id="A0A496PI79"/>
<sequence length="262" mass="28436">MEQSQSNVRDSPHRTALVTGATAGIGAEFAAQLAAQGRHLILVARDADRLAEVAHQLESRYAIHAEALVADLLTEEGQLAVEARIASDVDPVELLVNNAGYGLGKSFAQNDWATERDHWRIHTEVPLRFAHAALTAMLRRGGGRIINVASVAAFTPRGTYSAAKLAMVNFSEWASLHYAETDLAVTALCPGFTRTEFHERMGQDVKGFPAFAWLKAEDVVRQGLADSAAGRGVSIPSLRYKAARVASTVLPDRLVERIVRRS</sequence>
<keyword evidence="5" id="KW-1185">Reference proteome</keyword>
<proteinExistence type="inferred from homology"/>
<dbReference type="PANTHER" id="PTHR44196:SF2">
    <property type="entry name" value="SHORT-CHAIN DEHYDROGENASE-RELATED"/>
    <property type="match status" value="1"/>
</dbReference>
<dbReference type="InterPro" id="IPR036291">
    <property type="entry name" value="NAD(P)-bd_dom_sf"/>
</dbReference>
<dbReference type="EMBL" id="QQXL01000005">
    <property type="protein sequence ID" value="RKW70194.1"/>
    <property type="molecule type" value="Genomic_DNA"/>
</dbReference>
<dbReference type="PANTHER" id="PTHR44196">
    <property type="entry name" value="DEHYDROGENASE/REDUCTASE SDR FAMILY MEMBER 7B"/>
    <property type="match status" value="1"/>
</dbReference>
<keyword evidence="2" id="KW-0560">Oxidoreductase</keyword>
<dbReference type="PROSITE" id="PS00061">
    <property type="entry name" value="ADH_SHORT"/>
    <property type="match status" value="1"/>
</dbReference>
<dbReference type="Proteomes" id="UP000273119">
    <property type="component" value="Unassembled WGS sequence"/>
</dbReference>
<dbReference type="GO" id="GO:0016491">
    <property type="term" value="F:oxidoreductase activity"/>
    <property type="evidence" value="ECO:0007669"/>
    <property type="project" value="UniProtKB-KW"/>
</dbReference>
<name>A0A496PI79_9MICC</name>
<dbReference type="PIRSF" id="PIRSF000126">
    <property type="entry name" value="11-beta-HSD1"/>
    <property type="match status" value="1"/>
</dbReference>
<comment type="similarity">
    <text evidence="1 3">Belongs to the short-chain dehydrogenases/reductases (SDR) family.</text>
</comment>
<reference evidence="4 5" key="1">
    <citation type="submission" date="2018-07" db="EMBL/GenBank/DDBJ databases">
        <title>Arthrobacter sp. nov., isolated from raw cow's milk with high bacterial count.</title>
        <authorList>
            <person name="Hahne J."/>
            <person name="Isele D."/>
            <person name="Lipski A."/>
        </authorList>
    </citation>
    <scope>NUCLEOTIDE SEQUENCE [LARGE SCALE GENOMIC DNA]</scope>
    <source>
        <strain evidence="4 5">JZ R-183</strain>
    </source>
</reference>
<dbReference type="InterPro" id="IPR002347">
    <property type="entry name" value="SDR_fam"/>
</dbReference>
<evidence type="ECO:0000256" key="1">
    <source>
        <dbReference type="ARBA" id="ARBA00006484"/>
    </source>
</evidence>
<evidence type="ECO:0000256" key="2">
    <source>
        <dbReference type="ARBA" id="ARBA00023002"/>
    </source>
</evidence>
<accession>A0A496PI79</accession>
<dbReference type="InterPro" id="IPR020904">
    <property type="entry name" value="Sc_DH/Rdtase_CS"/>
</dbReference>
<dbReference type="RefSeq" id="WP_121485383.1">
    <property type="nucleotide sequence ID" value="NZ_QQXL01000005.1"/>
</dbReference>
<evidence type="ECO:0000313" key="4">
    <source>
        <dbReference type="EMBL" id="RKW70194.1"/>
    </source>
</evidence>
<dbReference type="Pfam" id="PF00106">
    <property type="entry name" value="adh_short"/>
    <property type="match status" value="1"/>
</dbReference>
<dbReference type="SUPFAM" id="SSF51735">
    <property type="entry name" value="NAD(P)-binding Rossmann-fold domains"/>
    <property type="match status" value="1"/>
</dbReference>
<comment type="caution">
    <text evidence="4">The sequence shown here is derived from an EMBL/GenBank/DDBJ whole genome shotgun (WGS) entry which is preliminary data.</text>
</comment>
<gene>
    <name evidence="4" type="ORF">DWQ67_09645</name>
</gene>
<dbReference type="PRINTS" id="PR00080">
    <property type="entry name" value="SDRFAMILY"/>
</dbReference>
<evidence type="ECO:0000313" key="5">
    <source>
        <dbReference type="Proteomes" id="UP000273119"/>
    </source>
</evidence>
<dbReference type="GO" id="GO:0016020">
    <property type="term" value="C:membrane"/>
    <property type="evidence" value="ECO:0007669"/>
    <property type="project" value="TreeGrafter"/>
</dbReference>
<protein>
    <submittedName>
        <fullName evidence="4">SDR family NAD(P)-dependent oxidoreductase</fullName>
    </submittedName>
</protein>
<evidence type="ECO:0000256" key="3">
    <source>
        <dbReference type="RuleBase" id="RU000363"/>
    </source>
</evidence>